<dbReference type="Proteomes" id="UP000683925">
    <property type="component" value="Unassembled WGS sequence"/>
</dbReference>
<dbReference type="OMA" id="ANCAFYT"/>
<dbReference type="AlphaFoldDB" id="A0A8S1SE25"/>
<comment type="caution">
    <text evidence="1">The sequence shown here is derived from an EMBL/GenBank/DDBJ whole genome shotgun (WGS) entry which is preliminary data.</text>
</comment>
<name>A0A8S1SE25_PAROT</name>
<sequence>MIIKYFSRSFFQTSKAVRFTFDEIQDCNSNLNEKIEVAYGSQGLGLAIVSGIPNYSRMRHQLLPLAQKLASQPQEYLKTLEQPSSFYSKGWSCGVEQFKGKFDKSKGSFYNNPIYDEFQPLNVEFQDQIKKGNLIRIPNVWPRKHIPELEGAFKNLGRLMVDVGALLAYHIDKYIHSKCNTYEMGKLYRFIRTGDSHVGRLLHYFDGPNTEEWCGWHNDHSALTALTCPIYMNQDKIMDYQDKEGGLFAKNRFAEIVKIGMDPECLAFQIGETAQIVSGGIVEATPHCVVKSDETVRLGLNRNTFAVFMGPVFHEILNVPQGIDKSSALNKIAYNIPPLLGRWDQDMTYLEYSSNCLKAYS</sequence>
<evidence type="ECO:0000313" key="1">
    <source>
        <dbReference type="EMBL" id="CAD8137707.1"/>
    </source>
</evidence>
<dbReference type="PANTHER" id="PTHR48420">
    <property type="entry name" value="NON-HAEM DIOXYGENASE N-TERMINAL DOMAIN-CONTAINING PROTEIN"/>
    <property type="match status" value="1"/>
</dbReference>
<accession>A0A8S1SE25</accession>
<gene>
    <name evidence="1" type="ORF">POCTA_138.1.T0080521</name>
</gene>
<keyword evidence="2" id="KW-1185">Reference proteome</keyword>
<protein>
    <recommendedName>
        <fullName evidence="3">Non-haem dioxygenase N-terminal domain-containing protein</fullName>
    </recommendedName>
</protein>
<dbReference type="EMBL" id="CAJJDP010000007">
    <property type="protein sequence ID" value="CAD8137707.1"/>
    <property type="molecule type" value="Genomic_DNA"/>
</dbReference>
<reference evidence="1" key="1">
    <citation type="submission" date="2021-01" db="EMBL/GenBank/DDBJ databases">
        <authorList>
            <consortium name="Genoscope - CEA"/>
            <person name="William W."/>
        </authorList>
    </citation>
    <scope>NUCLEOTIDE SEQUENCE</scope>
</reference>
<proteinExistence type="predicted"/>
<organism evidence="1 2">
    <name type="scientific">Paramecium octaurelia</name>
    <dbReference type="NCBI Taxonomy" id="43137"/>
    <lineage>
        <taxon>Eukaryota</taxon>
        <taxon>Sar</taxon>
        <taxon>Alveolata</taxon>
        <taxon>Ciliophora</taxon>
        <taxon>Intramacronucleata</taxon>
        <taxon>Oligohymenophorea</taxon>
        <taxon>Peniculida</taxon>
        <taxon>Parameciidae</taxon>
        <taxon>Paramecium</taxon>
    </lineage>
</organism>
<evidence type="ECO:0008006" key="3">
    <source>
        <dbReference type="Google" id="ProtNLM"/>
    </source>
</evidence>
<dbReference type="FunFam" id="2.60.120.330:FF:000158">
    <property type="entry name" value="Predicted protein"/>
    <property type="match status" value="1"/>
</dbReference>
<evidence type="ECO:0000313" key="2">
    <source>
        <dbReference type="Proteomes" id="UP000683925"/>
    </source>
</evidence>
<dbReference type="PANTHER" id="PTHR48420:SF1">
    <property type="entry name" value="NON-HAEM DIOXYGENASE N-TERMINAL DOMAIN-CONTAINING PROTEIN"/>
    <property type="match status" value="1"/>
</dbReference>
<dbReference type="OrthoDB" id="407774at2759"/>